<organism evidence="2 3">
    <name type="scientific">Oryzias latipes</name>
    <name type="common">Japanese rice fish</name>
    <name type="synonym">Japanese killifish</name>
    <dbReference type="NCBI Taxonomy" id="8090"/>
    <lineage>
        <taxon>Eukaryota</taxon>
        <taxon>Metazoa</taxon>
        <taxon>Chordata</taxon>
        <taxon>Craniata</taxon>
        <taxon>Vertebrata</taxon>
        <taxon>Euteleostomi</taxon>
        <taxon>Actinopterygii</taxon>
        <taxon>Neopterygii</taxon>
        <taxon>Teleostei</taxon>
        <taxon>Neoteleostei</taxon>
        <taxon>Acanthomorphata</taxon>
        <taxon>Ovalentaria</taxon>
        <taxon>Atherinomorphae</taxon>
        <taxon>Beloniformes</taxon>
        <taxon>Adrianichthyidae</taxon>
        <taxon>Oryziinae</taxon>
        <taxon>Oryzias</taxon>
    </lineage>
</organism>
<dbReference type="Proteomes" id="UP000265200">
    <property type="component" value="Chromosome 18"/>
</dbReference>
<evidence type="ECO:0000256" key="1">
    <source>
        <dbReference type="SAM" id="MobiDB-lite"/>
    </source>
</evidence>
<accession>A0A3P9IKV4</accession>
<dbReference type="InterPro" id="IPR018154">
    <property type="entry name" value="TLV/ENV_coat_polyprotein"/>
</dbReference>
<dbReference type="Ensembl" id="ENSORLT00015036128.1">
    <property type="protein sequence ID" value="ENSORLP00015020717.1"/>
    <property type="gene ID" value="ENSORLG00015021871.1"/>
</dbReference>
<dbReference type="AlphaFoldDB" id="A0A3P9IKV4"/>
<dbReference type="Gene3D" id="1.10.287.210">
    <property type="match status" value="1"/>
</dbReference>
<protein>
    <submittedName>
        <fullName evidence="2">Uncharacterized protein</fullName>
    </submittedName>
</protein>
<evidence type="ECO:0000313" key="3">
    <source>
        <dbReference type="Proteomes" id="UP000265200"/>
    </source>
</evidence>
<reference key="1">
    <citation type="journal article" date="2007" name="Nature">
        <title>The medaka draft genome and insights into vertebrate genome evolution.</title>
        <authorList>
            <person name="Kasahara M."/>
            <person name="Naruse K."/>
            <person name="Sasaki S."/>
            <person name="Nakatani Y."/>
            <person name="Qu W."/>
            <person name="Ahsan B."/>
            <person name="Yamada T."/>
            <person name="Nagayasu Y."/>
            <person name="Doi K."/>
            <person name="Kasai Y."/>
            <person name="Jindo T."/>
            <person name="Kobayashi D."/>
            <person name="Shimada A."/>
            <person name="Toyoda A."/>
            <person name="Kuroki Y."/>
            <person name="Fujiyama A."/>
            <person name="Sasaki T."/>
            <person name="Shimizu A."/>
            <person name="Asakawa S."/>
            <person name="Shimizu N."/>
            <person name="Hashimoto S."/>
            <person name="Yang J."/>
            <person name="Lee Y."/>
            <person name="Matsushima K."/>
            <person name="Sugano S."/>
            <person name="Sakaizumi M."/>
            <person name="Narita T."/>
            <person name="Ohishi K."/>
            <person name="Haga S."/>
            <person name="Ohta F."/>
            <person name="Nomoto H."/>
            <person name="Nogata K."/>
            <person name="Morishita T."/>
            <person name="Endo T."/>
            <person name="Shin-I T."/>
            <person name="Takeda H."/>
            <person name="Morishita S."/>
            <person name="Kohara Y."/>
        </authorList>
    </citation>
    <scope>NUCLEOTIDE SEQUENCE [LARGE SCALE GENOMIC DNA]</scope>
    <source>
        <strain>Hd-rR</strain>
    </source>
</reference>
<proteinExistence type="predicted"/>
<dbReference type="PANTHER" id="PTHR10424">
    <property type="entry name" value="VIRAL ENVELOPE PROTEIN"/>
    <property type="match status" value="1"/>
</dbReference>
<dbReference type="SUPFAM" id="SSF58069">
    <property type="entry name" value="Virus ectodomain"/>
    <property type="match status" value="1"/>
</dbReference>
<evidence type="ECO:0000313" key="2">
    <source>
        <dbReference type="Ensembl" id="ENSORLP00015020717.1"/>
    </source>
</evidence>
<reference evidence="2" key="4">
    <citation type="submission" date="2025-09" db="UniProtKB">
        <authorList>
            <consortium name="Ensembl"/>
        </authorList>
    </citation>
    <scope>IDENTIFICATION</scope>
    <source>
        <strain evidence="2">HSOK</strain>
    </source>
</reference>
<feature type="region of interest" description="Disordered" evidence="1">
    <location>
        <begin position="15"/>
        <end position="40"/>
    </location>
</feature>
<reference evidence="2" key="3">
    <citation type="submission" date="2025-08" db="UniProtKB">
        <authorList>
            <consortium name="Ensembl"/>
        </authorList>
    </citation>
    <scope>IDENTIFICATION</scope>
    <source>
        <strain evidence="2">HSOK</strain>
    </source>
</reference>
<sequence>MMSLNTLRTCSNVQVSKARTGGEVSPPGRRGPPRNPPSSSWKWHLWRSGQMATTAHNKVPNSRICSRMFICAWANGRDPCWQVGFCPDMTVNITTPTSPMWKEPGSDSPGKVNIITGILSTDVWFQIVTGISGAANDWLLMVKQAANVLEEDCVVCMGPRPLLRVVPAAVPAECVTDLMTNTIPFSPDCRKLDHYYPLAPSGKGKPVFDRRVAPQNFSCFMLRYGNGSRFIGNVTDNWCNDTQVLTHFQPLSRADIWIWCGTNQIFDRLPLNAAGRCALVTLILPVFIQPIALTGVAPPLTHQPTWRRSKRETGWMGQNDPTYIDSLGVPRGVPDEYKLVNQVASGFESILLWITPNKNVDRINYIRYNVQKLGNYTVAGFEAVHEQLKATSLMAFQNRIALDMLLAEESGVCGIFGDQCCTFIPNNTQAGGKLSVAIEGMHTLNKKMNDHSVFGPWKNLISSILVAVAVLQLFSLCGCCCIPCIRSLLTRLIEKAVGDEDREHGQYAMLPVSDPFPPPQLSNQFV</sequence>
<name>A0A3P9IKV4_ORYLA</name>
<reference evidence="2 3" key="2">
    <citation type="submission" date="2017-04" db="EMBL/GenBank/DDBJ databases">
        <title>CpG methylation of centromeres and impact of large insertions on vertebrate speciation.</title>
        <authorList>
            <person name="Ichikawa K."/>
            <person name="Yoshimura J."/>
            <person name="Morishita S."/>
        </authorList>
    </citation>
    <scope>NUCLEOTIDE SEQUENCE</scope>
    <source>
        <strain evidence="2 3">HSOK</strain>
    </source>
</reference>
<dbReference type="PANTHER" id="PTHR10424:SF80">
    <property type="entry name" value="ENVELOPE GLYCOPROTEIN"/>
    <property type="match status" value="1"/>
</dbReference>